<proteinExistence type="inferred from homology"/>
<name>A0AAW5T7V8_9MYCO</name>
<dbReference type="Gene3D" id="2.120.10.30">
    <property type="entry name" value="TolB, C-terminal domain"/>
    <property type="match status" value="1"/>
</dbReference>
<evidence type="ECO:0000256" key="3">
    <source>
        <dbReference type="PIRSR" id="PIRSR605511-1"/>
    </source>
</evidence>
<reference evidence="6" key="2">
    <citation type="journal article" date="2022" name="BMC Genomics">
        <title>Comparative genome analysis of mycobacteria focusing on tRNA and non-coding RNA.</title>
        <authorList>
            <person name="Behra P.R.K."/>
            <person name="Pettersson B.M.F."/>
            <person name="Ramesh M."/>
            <person name="Das S."/>
            <person name="Dasgupta S."/>
            <person name="Kirsebom L.A."/>
        </authorList>
    </citation>
    <scope>NUCLEOTIDE SEQUENCE</scope>
    <source>
        <strain evidence="6">DSM 44242</strain>
    </source>
</reference>
<dbReference type="InterPro" id="IPR051262">
    <property type="entry name" value="SMP-30/CGR1_Lactonase"/>
</dbReference>
<feature type="binding site" evidence="4">
    <location>
        <position position="101"/>
    </location>
    <ligand>
        <name>substrate</name>
    </ligand>
</feature>
<protein>
    <submittedName>
        <fullName evidence="6">SMP-30/gluconolactonase/LRE family protein</fullName>
    </submittedName>
</protein>
<keyword evidence="9" id="KW-1185">Reference proteome</keyword>
<dbReference type="InterPro" id="IPR011042">
    <property type="entry name" value="6-blade_b-propeller_TolB-like"/>
</dbReference>
<dbReference type="PANTHER" id="PTHR47572">
    <property type="entry name" value="LIPOPROTEIN-RELATED"/>
    <property type="match status" value="1"/>
</dbReference>
<dbReference type="Proteomes" id="UP001558474">
    <property type="component" value="Unassembled WGS sequence"/>
</dbReference>
<dbReference type="AlphaFoldDB" id="A0AAW5T7V8"/>
<feature type="binding site" evidence="4">
    <location>
        <position position="195"/>
    </location>
    <ligand>
        <name>a divalent metal cation</name>
        <dbReference type="ChEBI" id="CHEBI:60240"/>
    </ligand>
</feature>
<keyword evidence="2" id="KW-0378">Hydrolase</keyword>
<dbReference type="EMBL" id="JBDLOU010000113">
    <property type="protein sequence ID" value="MEX3742712.1"/>
    <property type="molecule type" value="Genomic_DNA"/>
</dbReference>
<evidence type="ECO:0000313" key="8">
    <source>
        <dbReference type="Proteomes" id="UP001141659"/>
    </source>
</evidence>
<dbReference type="RefSeq" id="WP_036443934.1">
    <property type="nucleotide sequence ID" value="NZ_JACKVC010000020.1"/>
</dbReference>
<comment type="similarity">
    <text evidence="1">Belongs to the SMP-30/CGR1 family.</text>
</comment>
<reference evidence="6" key="1">
    <citation type="submission" date="2020-07" db="EMBL/GenBank/DDBJ databases">
        <authorList>
            <person name="Pettersson B.M.F."/>
            <person name="Behra P.R.K."/>
            <person name="Ramesh M."/>
            <person name="Das S."/>
            <person name="Dasgupta S."/>
            <person name="Kirsebom L.A."/>
        </authorList>
    </citation>
    <scope>NUCLEOTIDE SEQUENCE</scope>
    <source>
        <strain evidence="6">DSM 44242</strain>
    </source>
</reference>
<comment type="caution">
    <text evidence="6">The sequence shown here is derived from an EMBL/GenBank/DDBJ whole genome shotgun (WGS) entry which is preliminary data.</text>
</comment>
<reference evidence="7 9" key="3">
    <citation type="submission" date="2024-04" db="EMBL/GenBank/DDBJ databases">
        <title>Genomic Markers of Mycobacteria.</title>
        <authorList>
            <person name="Soliman M.S."/>
            <person name="Elkholy A."/>
            <person name="Soliman N.S."/>
            <person name="Abbas A."/>
            <person name="Khayrat S."/>
            <person name="Shawky S."/>
        </authorList>
    </citation>
    <scope>NUCLEOTIDE SEQUENCE [LARGE SCALE GENOMIC DNA]</scope>
    <source>
        <strain evidence="7 9">Egy-CU-AM5</strain>
    </source>
</reference>
<dbReference type="PANTHER" id="PTHR47572:SF4">
    <property type="entry name" value="LACTONASE DRP35"/>
    <property type="match status" value="1"/>
</dbReference>
<dbReference type="InterPro" id="IPR013658">
    <property type="entry name" value="SGL"/>
</dbReference>
<dbReference type="GO" id="GO:0016787">
    <property type="term" value="F:hydrolase activity"/>
    <property type="evidence" value="ECO:0007669"/>
    <property type="project" value="UniProtKB-KW"/>
</dbReference>
<gene>
    <name evidence="7" type="ORF">ABFW12_31180</name>
    <name evidence="6" type="ORF">H5P34_23260</name>
</gene>
<accession>A0AAW5T7V8</accession>
<dbReference type="InterPro" id="IPR005511">
    <property type="entry name" value="SMP-30"/>
</dbReference>
<evidence type="ECO:0000313" key="9">
    <source>
        <dbReference type="Proteomes" id="UP001558474"/>
    </source>
</evidence>
<comment type="cofactor">
    <cofactor evidence="4">
        <name>Zn(2+)</name>
        <dbReference type="ChEBI" id="CHEBI:29105"/>
    </cofactor>
    <text evidence="4">Binds 1 divalent metal cation per subunit.</text>
</comment>
<feature type="active site" description="Proton donor/acceptor" evidence="3">
    <location>
        <position position="195"/>
    </location>
</feature>
<keyword evidence="4" id="KW-0479">Metal-binding</keyword>
<feature type="binding site" evidence="4">
    <location>
        <position position="20"/>
    </location>
    <ligand>
        <name>a divalent metal cation</name>
        <dbReference type="ChEBI" id="CHEBI:60240"/>
    </ligand>
</feature>
<feature type="domain" description="SMP-30/Gluconolactonase/LRE-like region" evidence="5">
    <location>
        <begin position="19"/>
        <end position="250"/>
    </location>
</feature>
<dbReference type="GO" id="GO:0046872">
    <property type="term" value="F:metal ion binding"/>
    <property type="evidence" value="ECO:0007669"/>
    <property type="project" value="UniProtKB-KW"/>
</dbReference>
<sequence length="282" mass="29088">MTSVEAIAAVPFVDGIVYGEGPRWHGERLWFTDGLAGRVYSAGETGDLTVEVELARASGLGWLPDGTLVLSTLFAAEVHHADAGGNVTASYDVSDIAWSTNDLLVAPDGRTYVDLYIADGGNVTGAIGLVGSDGTVRVVATGLSMPNGLGFLPDESTLVVSETHGSRLLAFTAAADGDLSAASVFADLGPDRHPDGLCVDTVGGVWVGCYDTGEFLRVIAGGEITHRIEIDRGWAVAPALGGPDGRTLYLVVDDTTHEGLLAGKSTGRILQARVDVPGVGSP</sequence>
<evidence type="ECO:0000259" key="5">
    <source>
        <dbReference type="Pfam" id="PF08450"/>
    </source>
</evidence>
<dbReference type="EMBL" id="JACKVC010000020">
    <property type="protein sequence ID" value="MCV7390985.1"/>
    <property type="molecule type" value="Genomic_DNA"/>
</dbReference>
<dbReference type="Pfam" id="PF08450">
    <property type="entry name" value="SGL"/>
    <property type="match status" value="1"/>
</dbReference>
<dbReference type="Proteomes" id="UP001141659">
    <property type="component" value="Unassembled WGS sequence"/>
</dbReference>
<evidence type="ECO:0000313" key="7">
    <source>
        <dbReference type="EMBL" id="MEX3742712.1"/>
    </source>
</evidence>
<feature type="binding site" evidence="4">
    <location>
        <position position="119"/>
    </location>
    <ligand>
        <name>substrate</name>
    </ligand>
</feature>
<evidence type="ECO:0000313" key="6">
    <source>
        <dbReference type="EMBL" id="MCV7390985.1"/>
    </source>
</evidence>
<organism evidence="6 8">
    <name type="scientific">Mycolicibacterium porcinum</name>
    <dbReference type="NCBI Taxonomy" id="39693"/>
    <lineage>
        <taxon>Bacteria</taxon>
        <taxon>Bacillati</taxon>
        <taxon>Actinomycetota</taxon>
        <taxon>Actinomycetes</taxon>
        <taxon>Mycobacteriales</taxon>
        <taxon>Mycobacteriaceae</taxon>
        <taxon>Mycolicibacterium</taxon>
    </lineage>
</organism>
<dbReference type="PRINTS" id="PR01790">
    <property type="entry name" value="SMP30FAMILY"/>
</dbReference>
<evidence type="ECO:0000256" key="2">
    <source>
        <dbReference type="ARBA" id="ARBA00022801"/>
    </source>
</evidence>
<evidence type="ECO:0000256" key="1">
    <source>
        <dbReference type="ARBA" id="ARBA00008853"/>
    </source>
</evidence>
<evidence type="ECO:0000256" key="4">
    <source>
        <dbReference type="PIRSR" id="PIRSR605511-2"/>
    </source>
</evidence>
<keyword evidence="4" id="KW-0862">Zinc</keyword>
<feature type="binding site" evidence="4">
    <location>
        <position position="147"/>
    </location>
    <ligand>
        <name>a divalent metal cation</name>
        <dbReference type="ChEBI" id="CHEBI:60240"/>
    </ligand>
</feature>
<dbReference type="SUPFAM" id="SSF63829">
    <property type="entry name" value="Calcium-dependent phosphotriesterase"/>
    <property type="match status" value="1"/>
</dbReference>